<reference evidence="17 19" key="2">
    <citation type="submission" date="2018-10" db="EMBL/GenBank/DDBJ databases">
        <title>Genomic Encyclopedia of Type Strains, Phase IV (KMG-IV): sequencing the most valuable type-strain genomes for metagenomic binning, comparative biology and taxonomic classification.</title>
        <authorList>
            <person name="Goeker M."/>
        </authorList>
    </citation>
    <scope>NUCLEOTIDE SEQUENCE [LARGE SCALE GENOMIC DNA]</scope>
    <source>
        <strain evidence="17 19">DSM 19791</strain>
    </source>
</reference>
<evidence type="ECO:0000313" key="17">
    <source>
        <dbReference type="EMBL" id="RKS91776.1"/>
    </source>
</evidence>
<evidence type="ECO:0000313" key="16">
    <source>
        <dbReference type="EMBL" id="BBE34762.1"/>
    </source>
</evidence>
<evidence type="ECO:0000256" key="8">
    <source>
        <dbReference type="ARBA" id="ARBA00023077"/>
    </source>
</evidence>
<dbReference type="GO" id="GO:0006826">
    <property type="term" value="P:iron ion transport"/>
    <property type="evidence" value="ECO:0007669"/>
    <property type="project" value="UniProtKB-KW"/>
</dbReference>
<sequence>MTRHAGLARWAFVAMLSSVSGTTVAWAQETTGVAEQWVDEDIVVTAQKRQQSTKNVPATVAVLGEELLSRAGVKDLFQAAVLVPGTTFSRAPDDGLQLTIRGLGTPARTQSFDQSVALFLDGTFLGKGRLYSNAFFDIERIEVIKGTQSTLLGKNTSLGAISIVTKKPGTVVEGYVSGGAEIENGGGFVEGAVTLPASDALRFRFAGKYSDVKGWVHNDLTGGNYPRDRDIGFRSTAVFEPQAGFDATLSYQYSNTRRIGNGYQFVDPDGLLPGDLGDGVLDGHKSSLVSQGEQGQSVHRIKSHIGNLTVNVPLGRNVLTSVTSYASYDLGFVDDFDFGAKDATYFLRAEDYHQFAQELRITSPAEDRFSYLAGIFYFNSDWESAETQIYDTPLAIPPGTIFQGGFRNDFTQKTKTISVFASTTYKFTDTLRLNLGLRYTDEKKDATYGRVAIAPFTFWNQIVNPPFAVTPLEFQDDFVNGNASIQFDVSPAVTVYAGYGRGTKTGGFAESAQVVLADPALPSDAGGSSVSSENADAFEVGVKGSAFDRALNFELSAFLTKVANFQDTTFTGSSFDTSNVKVRSAGVEANFRARLGSSFRLEGAVTYADAKITAPIERPVAGAPKWTGNIGLLFDQDISSDVSFFANAYVRHRSSMIHQRVLSFRSEPWTPVDLAAGLKAPDDRWEIRLSARNVFNDVSADFSGPPADPTLAPSIRVDSPSPLRSVRLEGTFRF</sequence>
<dbReference type="InterPro" id="IPR000531">
    <property type="entry name" value="Beta-barrel_TonB"/>
</dbReference>
<evidence type="ECO:0000256" key="9">
    <source>
        <dbReference type="ARBA" id="ARBA00023136"/>
    </source>
</evidence>
<keyword evidence="13" id="KW-0732">Signal</keyword>
<evidence type="ECO:0000313" key="19">
    <source>
        <dbReference type="Proteomes" id="UP000276029"/>
    </source>
</evidence>
<reference evidence="16 18" key="1">
    <citation type="submission" date="2018-06" db="EMBL/GenBank/DDBJ databases">
        <title>Complete Genome Sequence of the Microcystin-Degrading Bacterium Sphingosinicella microcystinivorans Strain B-9.</title>
        <authorList>
            <person name="Jin H."/>
            <person name="Nishizawa T."/>
            <person name="Guo Y."/>
            <person name="Nishizawa A."/>
            <person name="Park H."/>
            <person name="Kato H."/>
            <person name="Tsuji K."/>
            <person name="Harada K."/>
        </authorList>
    </citation>
    <scope>NUCLEOTIDE SEQUENCE [LARGE SCALE GENOMIC DNA]</scope>
    <source>
        <strain evidence="16 18">B9</strain>
    </source>
</reference>
<keyword evidence="2 11" id="KW-0813">Transport</keyword>
<dbReference type="KEGG" id="smic:SmB9_24200"/>
<evidence type="ECO:0000256" key="5">
    <source>
        <dbReference type="ARBA" id="ARBA00022692"/>
    </source>
</evidence>
<dbReference type="InterPro" id="IPR039426">
    <property type="entry name" value="TonB-dep_rcpt-like"/>
</dbReference>
<keyword evidence="7" id="KW-0406">Ion transport</keyword>
<comment type="subcellular location">
    <subcellularLocation>
        <location evidence="1 11">Cell outer membrane</location>
        <topology evidence="1 11">Multi-pass membrane protein</topology>
    </subcellularLocation>
</comment>
<feature type="chain" id="PRO_5042025904" evidence="13">
    <location>
        <begin position="28"/>
        <end position="734"/>
    </location>
</feature>
<evidence type="ECO:0000259" key="14">
    <source>
        <dbReference type="Pfam" id="PF00593"/>
    </source>
</evidence>
<dbReference type="Proteomes" id="UP000275727">
    <property type="component" value="Chromosome"/>
</dbReference>
<dbReference type="Pfam" id="PF07715">
    <property type="entry name" value="Plug"/>
    <property type="match status" value="1"/>
</dbReference>
<feature type="domain" description="TonB-dependent receptor-like beta-barrel" evidence="14">
    <location>
        <begin position="252"/>
        <end position="694"/>
    </location>
</feature>
<dbReference type="Pfam" id="PF00593">
    <property type="entry name" value="TonB_dep_Rec_b-barrel"/>
    <property type="match status" value="1"/>
</dbReference>
<dbReference type="PANTHER" id="PTHR32552">
    <property type="entry name" value="FERRICHROME IRON RECEPTOR-RELATED"/>
    <property type="match status" value="1"/>
</dbReference>
<keyword evidence="8 12" id="KW-0798">TonB box</keyword>
<evidence type="ECO:0000256" key="2">
    <source>
        <dbReference type="ARBA" id="ARBA00022448"/>
    </source>
</evidence>
<name>A0AAD1D6G5_SPHMI</name>
<feature type="signal peptide" evidence="13">
    <location>
        <begin position="1"/>
        <end position="27"/>
    </location>
</feature>
<keyword evidence="9 11" id="KW-0472">Membrane</keyword>
<evidence type="ECO:0000256" key="7">
    <source>
        <dbReference type="ARBA" id="ARBA00023065"/>
    </source>
</evidence>
<evidence type="ECO:0000256" key="12">
    <source>
        <dbReference type="RuleBase" id="RU003357"/>
    </source>
</evidence>
<evidence type="ECO:0000256" key="3">
    <source>
        <dbReference type="ARBA" id="ARBA00022452"/>
    </source>
</evidence>
<feature type="domain" description="TonB-dependent receptor plug" evidence="15">
    <location>
        <begin position="54"/>
        <end position="159"/>
    </location>
</feature>
<evidence type="ECO:0000256" key="13">
    <source>
        <dbReference type="SAM" id="SignalP"/>
    </source>
</evidence>
<comment type="similarity">
    <text evidence="11 12">Belongs to the TonB-dependent receptor family.</text>
</comment>
<keyword evidence="4" id="KW-0410">Iron transport</keyword>
<accession>A0AAD1D6G5</accession>
<keyword evidence="10 11" id="KW-0998">Cell outer membrane</keyword>
<gene>
    <name evidence="16" type="primary">fyuA_11</name>
    <name evidence="17" type="ORF">DFR51_1345</name>
    <name evidence="16" type="ORF">SmB9_24200</name>
</gene>
<dbReference type="Proteomes" id="UP000276029">
    <property type="component" value="Unassembled WGS sequence"/>
</dbReference>
<evidence type="ECO:0000256" key="1">
    <source>
        <dbReference type="ARBA" id="ARBA00004571"/>
    </source>
</evidence>
<evidence type="ECO:0000256" key="11">
    <source>
        <dbReference type="PROSITE-ProRule" id="PRU01360"/>
    </source>
</evidence>
<evidence type="ECO:0000256" key="10">
    <source>
        <dbReference type="ARBA" id="ARBA00023237"/>
    </source>
</evidence>
<keyword evidence="5 11" id="KW-0812">Transmembrane</keyword>
<dbReference type="EMBL" id="AP018711">
    <property type="protein sequence ID" value="BBE34762.1"/>
    <property type="molecule type" value="Genomic_DNA"/>
</dbReference>
<dbReference type="PROSITE" id="PS52016">
    <property type="entry name" value="TONB_DEPENDENT_REC_3"/>
    <property type="match status" value="1"/>
</dbReference>
<dbReference type="AlphaFoldDB" id="A0AAD1D6G5"/>
<dbReference type="Gene3D" id="2.40.170.20">
    <property type="entry name" value="TonB-dependent receptor, beta-barrel domain"/>
    <property type="match status" value="1"/>
</dbReference>
<dbReference type="EMBL" id="RBWX01000007">
    <property type="protein sequence ID" value="RKS91776.1"/>
    <property type="molecule type" value="Genomic_DNA"/>
</dbReference>
<dbReference type="SUPFAM" id="SSF56935">
    <property type="entry name" value="Porins"/>
    <property type="match status" value="1"/>
</dbReference>
<evidence type="ECO:0000313" key="18">
    <source>
        <dbReference type="Proteomes" id="UP000275727"/>
    </source>
</evidence>
<dbReference type="RefSeq" id="WP_121048262.1">
    <property type="nucleotide sequence ID" value="NZ_AP018711.1"/>
</dbReference>
<keyword evidence="3 11" id="KW-1134">Transmembrane beta strand</keyword>
<dbReference type="PANTHER" id="PTHR32552:SF81">
    <property type="entry name" value="TONB-DEPENDENT OUTER MEMBRANE RECEPTOR"/>
    <property type="match status" value="1"/>
</dbReference>
<evidence type="ECO:0000259" key="15">
    <source>
        <dbReference type="Pfam" id="PF07715"/>
    </source>
</evidence>
<proteinExistence type="inferred from homology"/>
<keyword evidence="6" id="KW-0408">Iron</keyword>
<protein>
    <submittedName>
        <fullName evidence="17">Iron complex outermembrane receptor protein</fullName>
    </submittedName>
    <submittedName>
        <fullName evidence="16">TonB-dependent receptor</fullName>
    </submittedName>
</protein>
<evidence type="ECO:0000256" key="6">
    <source>
        <dbReference type="ARBA" id="ARBA00023004"/>
    </source>
</evidence>
<organism evidence="16 18">
    <name type="scientific">Sphingosinicella microcystinivorans</name>
    <dbReference type="NCBI Taxonomy" id="335406"/>
    <lineage>
        <taxon>Bacteria</taxon>
        <taxon>Pseudomonadati</taxon>
        <taxon>Pseudomonadota</taxon>
        <taxon>Alphaproteobacteria</taxon>
        <taxon>Sphingomonadales</taxon>
        <taxon>Sphingosinicellaceae</taxon>
        <taxon>Sphingosinicella</taxon>
    </lineage>
</organism>
<keyword evidence="16" id="KW-0675">Receptor</keyword>
<keyword evidence="19" id="KW-1185">Reference proteome</keyword>
<dbReference type="GO" id="GO:0009279">
    <property type="term" value="C:cell outer membrane"/>
    <property type="evidence" value="ECO:0007669"/>
    <property type="project" value="UniProtKB-SubCell"/>
</dbReference>
<dbReference type="InterPro" id="IPR012910">
    <property type="entry name" value="Plug_dom"/>
</dbReference>
<dbReference type="InterPro" id="IPR036942">
    <property type="entry name" value="Beta-barrel_TonB_sf"/>
</dbReference>
<evidence type="ECO:0000256" key="4">
    <source>
        <dbReference type="ARBA" id="ARBA00022496"/>
    </source>
</evidence>